<feature type="domain" description="RNA polymerase sigma factor 70 region 4 type 2" evidence="7">
    <location>
        <begin position="112"/>
        <end position="164"/>
    </location>
</feature>
<dbReference type="GO" id="GO:0016987">
    <property type="term" value="F:sigma factor activity"/>
    <property type="evidence" value="ECO:0007669"/>
    <property type="project" value="UniProtKB-KW"/>
</dbReference>
<dbReference type="InterPro" id="IPR036388">
    <property type="entry name" value="WH-like_DNA-bd_sf"/>
</dbReference>
<dbReference type="Gene3D" id="1.10.10.10">
    <property type="entry name" value="Winged helix-like DNA-binding domain superfamily/Winged helix DNA-binding domain"/>
    <property type="match status" value="1"/>
</dbReference>
<dbReference type="InterPro" id="IPR039425">
    <property type="entry name" value="RNA_pol_sigma-70-like"/>
</dbReference>
<dbReference type="EMBL" id="CP001472">
    <property type="protein sequence ID" value="ACO34555.1"/>
    <property type="molecule type" value="Genomic_DNA"/>
</dbReference>
<dbReference type="InterPro" id="IPR013324">
    <property type="entry name" value="RNA_pol_sigma_r3/r4-like"/>
</dbReference>
<organism evidence="8 9">
    <name type="scientific">Acidobacterium capsulatum (strain ATCC 51196 / DSM 11244 / BCRC 80197 / JCM 7670 / NBRC 15755 / NCIMB 13165 / 161)</name>
    <dbReference type="NCBI Taxonomy" id="240015"/>
    <lineage>
        <taxon>Bacteria</taxon>
        <taxon>Pseudomonadati</taxon>
        <taxon>Acidobacteriota</taxon>
        <taxon>Terriglobia</taxon>
        <taxon>Terriglobales</taxon>
        <taxon>Acidobacteriaceae</taxon>
        <taxon>Acidobacterium</taxon>
    </lineage>
</organism>
<name>C1F4U1_ACIC5</name>
<keyword evidence="4" id="KW-0238">DNA-binding</keyword>
<evidence type="ECO:0000313" key="8">
    <source>
        <dbReference type="EMBL" id="ACO34555.1"/>
    </source>
</evidence>
<dbReference type="PANTHER" id="PTHR43133">
    <property type="entry name" value="RNA POLYMERASE ECF-TYPE SIGMA FACTO"/>
    <property type="match status" value="1"/>
</dbReference>
<dbReference type="PANTHER" id="PTHR43133:SF8">
    <property type="entry name" value="RNA POLYMERASE SIGMA FACTOR HI_1459-RELATED"/>
    <property type="match status" value="1"/>
</dbReference>
<dbReference type="InParanoid" id="C1F4U1"/>
<gene>
    <name evidence="8" type="ordered locus">ACP_1212</name>
</gene>
<dbReference type="Gene3D" id="1.10.1740.10">
    <property type="match status" value="1"/>
</dbReference>
<dbReference type="KEGG" id="aca:ACP_1212"/>
<evidence type="ECO:0000259" key="6">
    <source>
        <dbReference type="Pfam" id="PF04542"/>
    </source>
</evidence>
<dbReference type="InterPro" id="IPR007627">
    <property type="entry name" value="RNA_pol_sigma70_r2"/>
</dbReference>
<comment type="similarity">
    <text evidence="1">Belongs to the sigma-70 factor family. ECF subfamily.</text>
</comment>
<feature type="domain" description="RNA polymerase sigma-70 region 2" evidence="6">
    <location>
        <begin position="22"/>
        <end position="85"/>
    </location>
</feature>
<accession>C1F4U1</accession>
<protein>
    <submittedName>
        <fullName evidence="8">Sigma-70 factor domain protein</fullName>
    </submittedName>
</protein>
<reference evidence="8 9" key="1">
    <citation type="journal article" date="2009" name="Appl. Environ. Microbiol.">
        <title>Three genomes from the phylum Acidobacteria provide insight into the lifestyles of these microorganisms in soils.</title>
        <authorList>
            <person name="Ward N.L."/>
            <person name="Challacombe J.F."/>
            <person name="Janssen P.H."/>
            <person name="Henrissat B."/>
            <person name="Coutinho P.M."/>
            <person name="Wu M."/>
            <person name="Xie G."/>
            <person name="Haft D.H."/>
            <person name="Sait M."/>
            <person name="Badger J."/>
            <person name="Barabote R.D."/>
            <person name="Bradley B."/>
            <person name="Brettin T.S."/>
            <person name="Brinkac L.M."/>
            <person name="Bruce D."/>
            <person name="Creasy T."/>
            <person name="Daugherty S.C."/>
            <person name="Davidsen T.M."/>
            <person name="DeBoy R.T."/>
            <person name="Detter J.C."/>
            <person name="Dodson R.J."/>
            <person name="Durkin A.S."/>
            <person name="Ganapathy A."/>
            <person name="Gwinn-Giglio M."/>
            <person name="Han C.S."/>
            <person name="Khouri H."/>
            <person name="Kiss H."/>
            <person name="Kothari S.P."/>
            <person name="Madupu R."/>
            <person name="Nelson K.E."/>
            <person name="Nelson W.C."/>
            <person name="Paulsen I."/>
            <person name="Penn K."/>
            <person name="Ren Q."/>
            <person name="Rosovitz M.J."/>
            <person name="Selengut J.D."/>
            <person name="Shrivastava S."/>
            <person name="Sullivan S.A."/>
            <person name="Tapia R."/>
            <person name="Thompson L.S."/>
            <person name="Watkins K.L."/>
            <person name="Yang Q."/>
            <person name="Yu C."/>
            <person name="Zafar N."/>
            <person name="Zhou L."/>
            <person name="Kuske C.R."/>
        </authorList>
    </citation>
    <scope>NUCLEOTIDE SEQUENCE [LARGE SCALE GENOMIC DNA]</scope>
    <source>
        <strain evidence="9">ATCC 51196 / DSM 11244 / BCRC 80197 / JCM 7670 / NBRC 15755 / NCIMB 13165 / 161</strain>
    </source>
</reference>
<evidence type="ECO:0000256" key="2">
    <source>
        <dbReference type="ARBA" id="ARBA00023015"/>
    </source>
</evidence>
<dbReference type="InterPro" id="IPR014284">
    <property type="entry name" value="RNA_pol_sigma-70_dom"/>
</dbReference>
<dbReference type="AlphaFoldDB" id="C1F4U1"/>
<evidence type="ECO:0000256" key="4">
    <source>
        <dbReference type="ARBA" id="ARBA00023125"/>
    </source>
</evidence>
<keyword evidence="5" id="KW-0804">Transcription</keyword>
<evidence type="ECO:0000313" key="9">
    <source>
        <dbReference type="Proteomes" id="UP000002207"/>
    </source>
</evidence>
<evidence type="ECO:0000259" key="7">
    <source>
        <dbReference type="Pfam" id="PF08281"/>
    </source>
</evidence>
<dbReference type="SUPFAM" id="SSF88946">
    <property type="entry name" value="Sigma2 domain of RNA polymerase sigma factors"/>
    <property type="match status" value="1"/>
</dbReference>
<keyword evidence="3" id="KW-0731">Sigma factor</keyword>
<dbReference type="InterPro" id="IPR013249">
    <property type="entry name" value="RNA_pol_sigma70_r4_t2"/>
</dbReference>
<evidence type="ECO:0000256" key="5">
    <source>
        <dbReference type="ARBA" id="ARBA00023163"/>
    </source>
</evidence>
<evidence type="ECO:0000256" key="1">
    <source>
        <dbReference type="ARBA" id="ARBA00010641"/>
    </source>
</evidence>
<keyword evidence="9" id="KW-1185">Reference proteome</keyword>
<dbReference type="Pfam" id="PF04542">
    <property type="entry name" value="Sigma70_r2"/>
    <property type="match status" value="1"/>
</dbReference>
<dbReference type="Proteomes" id="UP000002207">
    <property type="component" value="Chromosome"/>
</dbReference>
<dbReference type="SUPFAM" id="SSF88659">
    <property type="entry name" value="Sigma3 and sigma4 domains of RNA polymerase sigma factors"/>
    <property type="match status" value="1"/>
</dbReference>
<dbReference type="GO" id="GO:0006352">
    <property type="term" value="P:DNA-templated transcription initiation"/>
    <property type="evidence" value="ECO:0007669"/>
    <property type="project" value="InterPro"/>
</dbReference>
<keyword evidence="2" id="KW-0805">Transcription regulation</keyword>
<dbReference type="NCBIfam" id="TIGR02937">
    <property type="entry name" value="sigma70-ECF"/>
    <property type="match status" value="1"/>
</dbReference>
<dbReference type="GO" id="GO:0003677">
    <property type="term" value="F:DNA binding"/>
    <property type="evidence" value="ECO:0007669"/>
    <property type="project" value="UniProtKB-KW"/>
</dbReference>
<proteinExistence type="inferred from homology"/>
<dbReference type="Pfam" id="PF08281">
    <property type="entry name" value="Sigma70_r4_2"/>
    <property type="match status" value="1"/>
</dbReference>
<dbReference type="OrthoDB" id="9784984at2"/>
<dbReference type="RefSeq" id="WP_015896362.1">
    <property type="nucleotide sequence ID" value="NC_012483.1"/>
</dbReference>
<sequence>MKDSACNSGNGDRVVTIEGIADQHARFLRFLAVRVGDKAEAEDILHSAYVKALEREHQLRSDESIVAWFYRILRNSLIDHYRRSAARDHAHQRYAVEAPNSYVPELQEQSCMCIADLVTGLKSEYREAIERIDLGGESIEDFARAKAITMNNASVRLHRARKALAGQLILVCGVCAQHKCVDCTCHWTKL</sequence>
<evidence type="ECO:0000256" key="3">
    <source>
        <dbReference type="ARBA" id="ARBA00023082"/>
    </source>
</evidence>
<dbReference type="eggNOG" id="COG1595">
    <property type="taxonomic scope" value="Bacteria"/>
</dbReference>
<dbReference type="HOGENOM" id="CLU_047691_1_3_0"/>
<dbReference type="InterPro" id="IPR013325">
    <property type="entry name" value="RNA_pol_sigma_r2"/>
</dbReference>
<dbReference type="STRING" id="240015.ACP_1212"/>